<dbReference type="Proteomes" id="UP000031056">
    <property type="component" value="Unassembled WGS sequence"/>
</dbReference>
<evidence type="ECO:0000256" key="3">
    <source>
        <dbReference type="ARBA" id="ARBA00022701"/>
    </source>
</evidence>
<protein>
    <submittedName>
        <fullName evidence="6">Cell cycle control microtubule-binding protein</fullName>
    </submittedName>
</protein>
<dbReference type="InterPro" id="IPR036133">
    <property type="entry name" value="EB1_C_sf"/>
</dbReference>
<dbReference type="Gene3D" id="1.20.5.1430">
    <property type="match status" value="1"/>
</dbReference>
<dbReference type="InterPro" id="IPR027328">
    <property type="entry name" value="MAPRE"/>
</dbReference>
<dbReference type="Gene3D" id="1.10.418.10">
    <property type="entry name" value="Calponin-like domain"/>
    <property type="match status" value="1"/>
</dbReference>
<keyword evidence="2" id="KW-0963">Cytoplasm</keyword>
<dbReference type="InterPro" id="IPR036872">
    <property type="entry name" value="CH_dom_sf"/>
</dbReference>
<dbReference type="PANTHER" id="PTHR10623">
    <property type="entry name" value="MICROTUBULE-ASSOCIATED PROTEIN RP/EB FAMILY MEMBER"/>
    <property type="match status" value="1"/>
</dbReference>
<dbReference type="STRING" id="1354746.A0A0B2UN99"/>
<dbReference type="InterPro" id="IPR004953">
    <property type="entry name" value="EB1_C"/>
</dbReference>
<proteinExistence type="predicted"/>
<dbReference type="InParanoid" id="A0A0B2UN99"/>
<evidence type="ECO:0000256" key="2">
    <source>
        <dbReference type="ARBA" id="ARBA00022490"/>
    </source>
</evidence>
<dbReference type="VEuPathDB" id="MicrosporidiaDB:M896_010930"/>
<dbReference type="HOGENOM" id="CLU_077755_0_0_1"/>
<comment type="caution">
    <text evidence="6">The sequence shown here is derived from an EMBL/GenBank/DDBJ whole genome shotgun (WGS) entry which is preliminary data.</text>
</comment>
<dbReference type="AlphaFoldDB" id="A0A0B2UN99"/>
<dbReference type="EMBL" id="JOKQ01000001">
    <property type="protein sequence ID" value="KHN70440.1"/>
    <property type="molecule type" value="Genomic_DNA"/>
</dbReference>
<evidence type="ECO:0000259" key="5">
    <source>
        <dbReference type="Pfam" id="PF03271"/>
    </source>
</evidence>
<sequence>MNRSRQELITWMRSLGIDICGIEDLGKGAAICQVLSILYEDFPHGFITKPREEHEYLRNMKICQEFFGMKSIKLYFPVDKLVKCKMQDNLEVAQWLCKHYIKVMGHDVNRKVIGDAVPMITKEIESMNRLCSSVTVKKSKEKTIDHKEKSINSIKEKIIDGKEKSINNNKEDIREIYKNTDMENGYKYTLENDDISTNTSLLDKHEDMRIDLNTCNDRIKDERIGNLEEEVFRLKMELEDSKRDVYKRDICDCTHGKSGGFDEEEIKELLITFEKERDFYFKKLFTIEKYFLERNGIDEGLKNDVFEILYEE</sequence>
<evidence type="ECO:0000256" key="4">
    <source>
        <dbReference type="ARBA" id="ARBA00023212"/>
    </source>
</evidence>
<dbReference type="GO" id="GO:0005874">
    <property type="term" value="C:microtubule"/>
    <property type="evidence" value="ECO:0007669"/>
    <property type="project" value="UniProtKB-KW"/>
</dbReference>
<dbReference type="GeneID" id="26260936"/>
<keyword evidence="3" id="KW-0493">Microtubule</keyword>
<keyword evidence="7" id="KW-1185">Reference proteome</keyword>
<dbReference type="SUPFAM" id="SSF47576">
    <property type="entry name" value="Calponin-homology domain, CH-domain"/>
    <property type="match status" value="1"/>
</dbReference>
<gene>
    <name evidence="6" type="ORF">M896_010930</name>
</gene>
<evidence type="ECO:0000256" key="1">
    <source>
        <dbReference type="ARBA" id="ARBA00004245"/>
    </source>
</evidence>
<feature type="domain" description="EB1 C-terminal" evidence="5">
    <location>
        <begin position="274"/>
        <end position="311"/>
    </location>
</feature>
<evidence type="ECO:0000313" key="7">
    <source>
        <dbReference type="Proteomes" id="UP000031056"/>
    </source>
</evidence>
<organism evidence="6 7">
    <name type="scientific">Ordospora colligata OC4</name>
    <dbReference type="NCBI Taxonomy" id="1354746"/>
    <lineage>
        <taxon>Eukaryota</taxon>
        <taxon>Fungi</taxon>
        <taxon>Fungi incertae sedis</taxon>
        <taxon>Microsporidia</taxon>
        <taxon>Ordosporidae</taxon>
        <taxon>Ordospora</taxon>
    </lineage>
</organism>
<evidence type="ECO:0000313" key="6">
    <source>
        <dbReference type="EMBL" id="KHN70440.1"/>
    </source>
</evidence>
<keyword evidence="4" id="KW-0206">Cytoskeleton</keyword>
<dbReference type="GO" id="GO:0008017">
    <property type="term" value="F:microtubule binding"/>
    <property type="evidence" value="ECO:0007669"/>
    <property type="project" value="InterPro"/>
</dbReference>
<dbReference type="RefSeq" id="XP_014564482.1">
    <property type="nucleotide sequence ID" value="XM_014708996.1"/>
</dbReference>
<reference evidence="6 7" key="1">
    <citation type="journal article" date="2014" name="MBio">
        <title>The Ordospora colligata genome; evolution of extreme reduction in microsporidia and host-to-parasite horizontal gene transfer.</title>
        <authorList>
            <person name="Pombert J.-F."/>
            <person name="Haag K.L."/>
            <person name="Beidas S."/>
            <person name="Ebert D."/>
            <person name="Keeling P.J."/>
        </authorList>
    </citation>
    <scope>NUCLEOTIDE SEQUENCE [LARGE SCALE GENOMIC DNA]</scope>
    <source>
        <strain evidence="6 7">OC4</strain>
    </source>
</reference>
<dbReference type="OrthoDB" id="2119228at2759"/>
<name>A0A0B2UN99_9MICR</name>
<comment type="subcellular location">
    <subcellularLocation>
        <location evidence="1">Cytoplasm</location>
        <location evidence="1">Cytoskeleton</location>
    </subcellularLocation>
</comment>
<accession>A0A0B2UN99</accession>
<dbReference type="SUPFAM" id="SSF140612">
    <property type="entry name" value="EB1 dimerisation domain-like"/>
    <property type="match status" value="1"/>
</dbReference>
<dbReference type="Pfam" id="PF03271">
    <property type="entry name" value="EB1"/>
    <property type="match status" value="1"/>
</dbReference>